<protein>
    <submittedName>
        <fullName evidence="2">Uncharacterized protein</fullName>
    </submittedName>
</protein>
<evidence type="ECO:0000313" key="3">
    <source>
        <dbReference type="Proteomes" id="UP000298138"/>
    </source>
</evidence>
<evidence type="ECO:0000313" key="2">
    <source>
        <dbReference type="EMBL" id="TGZ77449.1"/>
    </source>
</evidence>
<dbReference type="Proteomes" id="UP000298138">
    <property type="component" value="Unassembled WGS sequence"/>
</dbReference>
<dbReference type="AlphaFoldDB" id="A0A4S2MQ53"/>
<keyword evidence="3" id="KW-1185">Reference proteome</keyword>
<proteinExistence type="predicted"/>
<gene>
    <name evidence="2" type="ORF">EX30DRAFT_200164</name>
</gene>
<evidence type="ECO:0000256" key="1">
    <source>
        <dbReference type="SAM" id="SignalP"/>
    </source>
</evidence>
<feature type="signal peptide" evidence="1">
    <location>
        <begin position="1"/>
        <end position="16"/>
    </location>
</feature>
<keyword evidence="1" id="KW-0732">Signal</keyword>
<reference evidence="2 3" key="1">
    <citation type="submission" date="2019-04" db="EMBL/GenBank/DDBJ databases">
        <title>Comparative genomics and transcriptomics to analyze fruiting body development in filamentous ascomycetes.</title>
        <authorList>
            <consortium name="DOE Joint Genome Institute"/>
            <person name="Lutkenhaus R."/>
            <person name="Traeger S."/>
            <person name="Breuer J."/>
            <person name="Kuo A."/>
            <person name="Lipzen A."/>
            <person name="Pangilinan J."/>
            <person name="Dilworth D."/>
            <person name="Sandor L."/>
            <person name="Poggeler S."/>
            <person name="Barry K."/>
            <person name="Grigoriev I.V."/>
            <person name="Nowrousian M."/>
        </authorList>
    </citation>
    <scope>NUCLEOTIDE SEQUENCE [LARGE SCALE GENOMIC DNA]</scope>
    <source>
        <strain evidence="2 3">CBS 389.68</strain>
    </source>
</reference>
<sequence>MLLWCWYSNSLVECSAFGACTSACSIPSSSRLTAIHSDSRMFAAVGVGFAGGYGKRVSVGLRPSASKSLVKGGDVRVWEYGGWRLEIGSGGFSMDWTGRFSWDEHEREGEGDSWVESKSESGGGYFVDSCSIHNVTSIGGVGGGG</sequence>
<organism evidence="2 3">
    <name type="scientific">Ascodesmis nigricans</name>
    <dbReference type="NCBI Taxonomy" id="341454"/>
    <lineage>
        <taxon>Eukaryota</taxon>
        <taxon>Fungi</taxon>
        <taxon>Dikarya</taxon>
        <taxon>Ascomycota</taxon>
        <taxon>Pezizomycotina</taxon>
        <taxon>Pezizomycetes</taxon>
        <taxon>Pezizales</taxon>
        <taxon>Ascodesmidaceae</taxon>
        <taxon>Ascodesmis</taxon>
    </lineage>
</organism>
<name>A0A4S2MQ53_9PEZI</name>
<feature type="chain" id="PRO_5020344757" evidence="1">
    <location>
        <begin position="17"/>
        <end position="145"/>
    </location>
</feature>
<dbReference type="InParanoid" id="A0A4S2MQ53"/>
<dbReference type="EMBL" id="ML220153">
    <property type="protein sequence ID" value="TGZ77449.1"/>
    <property type="molecule type" value="Genomic_DNA"/>
</dbReference>
<accession>A0A4S2MQ53</accession>